<sequence>MDSKLEQLTQIAHGVASHFGNACEVVIHDLKKQDIESSIVYIENGHVSNRKLGDGPSEIVLETLNRDPECLKDRLSYLTKTDDGRILKSSTMYIRGKDGSVDYIFSLNYDITGLLTVDNAIRSLISTAEMAGEDRQPRKITHNVNDLLDTLIEQSVQLVGKPVALMSKDDKITAIQYLNDAGAFLITKSGDKVSNFFGISKFTLYSYMDAGKENR</sequence>
<proteinExistence type="predicted"/>
<dbReference type="AlphaFoldDB" id="A0A174W9V0"/>
<reference evidence="3" key="2">
    <citation type="submission" date="2022-01" db="EMBL/GenBank/DDBJ databases">
        <title>Novel bile acid biosynthetic pathways are enriched in the microbiome of centenarians.</title>
        <authorList>
            <person name="Sato Y."/>
            <person name="Atarashi K."/>
            <person name="Plichta R.D."/>
            <person name="Arai Y."/>
            <person name="Sasajima S."/>
            <person name="Kearney M.S."/>
            <person name="Suda W."/>
            <person name="Takeshita K."/>
            <person name="Sasaki T."/>
            <person name="Okamoto S."/>
            <person name="Skelly N.A."/>
            <person name="Okamura Y."/>
            <person name="Vlamakis H."/>
            <person name="Li Y."/>
            <person name="Tanoue T."/>
            <person name="Takei H."/>
            <person name="Nittono H."/>
            <person name="Narushima S."/>
            <person name="Irie J."/>
            <person name="Itoh H."/>
            <person name="Moriya K."/>
            <person name="Sugiura Y."/>
            <person name="Suematsu M."/>
            <person name="Moritoki N."/>
            <person name="Shibata S."/>
            <person name="Littman R.D."/>
            <person name="Fischbach A.M."/>
            <person name="Uwamino Y."/>
            <person name="Inoue T."/>
            <person name="Honda A."/>
            <person name="Hattori M."/>
            <person name="Murai T."/>
            <person name="Xavier J.R."/>
            <person name="Hirose N."/>
            <person name="Honda K."/>
        </authorList>
    </citation>
    <scope>NUCLEOTIDE SEQUENCE</scope>
    <source>
        <strain evidence="3">CE91-St55</strain>
    </source>
</reference>
<dbReference type="OrthoDB" id="9796595at2"/>
<organism evidence="3 6">
    <name type="scientific">Hungatella hathewayi</name>
    <dbReference type="NCBI Taxonomy" id="154046"/>
    <lineage>
        <taxon>Bacteria</taxon>
        <taxon>Bacillati</taxon>
        <taxon>Bacillota</taxon>
        <taxon>Clostridia</taxon>
        <taxon>Lachnospirales</taxon>
        <taxon>Lachnospiraceae</taxon>
        <taxon>Hungatella</taxon>
    </lineage>
</organism>
<name>A0A174W9V0_9FIRM</name>
<accession>A0A174W9V0</accession>
<dbReference type="Pfam" id="PF08348">
    <property type="entry name" value="PAS_6"/>
    <property type="match status" value="1"/>
</dbReference>
<reference evidence="4 5" key="1">
    <citation type="submission" date="2019-09" db="EMBL/GenBank/DDBJ databases">
        <title>Draft genome sequencing of Hungatella hathewayi 123Y-2.</title>
        <authorList>
            <person name="Lv Q."/>
            <person name="Li S."/>
        </authorList>
    </citation>
    <scope>NUCLEOTIDE SEQUENCE [LARGE SCALE GENOMIC DNA]</scope>
    <source>
        <strain evidence="4 5">123Y-2</strain>
    </source>
</reference>
<feature type="domain" description="YheO-like" evidence="1">
    <location>
        <begin position="5"/>
        <end position="118"/>
    </location>
</feature>
<dbReference type="RefSeq" id="WP_006776492.1">
    <property type="nucleotide sequence ID" value="NZ_BQNJ01000002.1"/>
</dbReference>
<gene>
    <name evidence="3" type="ORF">CE91St55_42040</name>
    <name evidence="4" type="ORF">GNE07_10645</name>
</gene>
<feature type="domain" description="Transcriptional regulator DauR-like HTH" evidence="2">
    <location>
        <begin position="147"/>
        <end position="208"/>
    </location>
</feature>
<dbReference type="InterPro" id="IPR039445">
    <property type="entry name" value="DauR-like_HTH"/>
</dbReference>
<dbReference type="GeneID" id="93148386"/>
<evidence type="ECO:0000313" key="6">
    <source>
        <dbReference type="Proteomes" id="UP001055091"/>
    </source>
</evidence>
<evidence type="ECO:0000259" key="2">
    <source>
        <dbReference type="Pfam" id="PF13309"/>
    </source>
</evidence>
<dbReference type="EMBL" id="BQNJ01000002">
    <property type="protein sequence ID" value="GKH02223.1"/>
    <property type="molecule type" value="Genomic_DNA"/>
</dbReference>
<dbReference type="InterPro" id="IPR039446">
    <property type="entry name" value="DauR-like"/>
</dbReference>
<evidence type="ECO:0000313" key="4">
    <source>
        <dbReference type="EMBL" id="MUB63519.1"/>
    </source>
</evidence>
<dbReference type="EMBL" id="WNME01000005">
    <property type="protein sequence ID" value="MUB63519.1"/>
    <property type="molecule type" value="Genomic_DNA"/>
</dbReference>
<dbReference type="InterPro" id="IPR013559">
    <property type="entry name" value="YheO"/>
</dbReference>
<protein>
    <submittedName>
        <fullName evidence="4">Transcriptional regulator</fullName>
    </submittedName>
</protein>
<dbReference type="PANTHER" id="PTHR35568">
    <property type="entry name" value="TRANSCRIPTIONAL REGULATOR DAUR"/>
    <property type="match status" value="1"/>
</dbReference>
<dbReference type="PANTHER" id="PTHR35568:SF1">
    <property type="entry name" value="TRANSCRIPTIONAL REGULATOR DAUR"/>
    <property type="match status" value="1"/>
</dbReference>
<dbReference type="Proteomes" id="UP000434223">
    <property type="component" value="Unassembled WGS sequence"/>
</dbReference>
<dbReference type="Proteomes" id="UP001055091">
    <property type="component" value="Unassembled WGS sequence"/>
</dbReference>
<comment type="caution">
    <text evidence="3">The sequence shown here is derived from an EMBL/GenBank/DDBJ whole genome shotgun (WGS) entry which is preliminary data.</text>
</comment>
<evidence type="ECO:0000259" key="1">
    <source>
        <dbReference type="Pfam" id="PF08348"/>
    </source>
</evidence>
<dbReference type="Pfam" id="PF13309">
    <property type="entry name" value="HTH_22"/>
    <property type="match status" value="1"/>
</dbReference>
<evidence type="ECO:0000313" key="5">
    <source>
        <dbReference type="Proteomes" id="UP000434223"/>
    </source>
</evidence>
<evidence type="ECO:0000313" key="3">
    <source>
        <dbReference type="EMBL" id="GKH02223.1"/>
    </source>
</evidence>